<dbReference type="EMBL" id="JACHOA010000004">
    <property type="protein sequence ID" value="MBB4614130.1"/>
    <property type="molecule type" value="Genomic_DNA"/>
</dbReference>
<dbReference type="RefSeq" id="WP_144904233.1">
    <property type="nucleotide sequence ID" value="NZ_JACHOA010000004.1"/>
</dbReference>
<keyword evidence="5 6" id="KW-0472">Membrane</keyword>
<evidence type="ECO:0000256" key="2">
    <source>
        <dbReference type="ARBA" id="ARBA00007524"/>
    </source>
</evidence>
<feature type="transmembrane region" description="Helical" evidence="6">
    <location>
        <begin position="6"/>
        <end position="23"/>
    </location>
</feature>
<keyword evidence="4 6" id="KW-1133">Transmembrane helix</keyword>
<dbReference type="GO" id="GO:0016020">
    <property type="term" value="C:membrane"/>
    <property type="evidence" value="ECO:0007669"/>
    <property type="project" value="UniProtKB-SubCell"/>
</dbReference>
<evidence type="ECO:0000256" key="5">
    <source>
        <dbReference type="ARBA" id="ARBA00023136"/>
    </source>
</evidence>
<dbReference type="Proteomes" id="UP000538566">
    <property type="component" value="Unassembled WGS sequence"/>
</dbReference>
<dbReference type="OrthoDB" id="9795496at2"/>
<dbReference type="PANTHER" id="PTHR10057">
    <property type="entry name" value="PERIPHERAL-TYPE BENZODIAZEPINE RECEPTOR"/>
    <property type="match status" value="1"/>
</dbReference>
<evidence type="ECO:0000256" key="1">
    <source>
        <dbReference type="ARBA" id="ARBA00004141"/>
    </source>
</evidence>
<feature type="transmembrane region" description="Helical" evidence="6">
    <location>
        <begin position="76"/>
        <end position="95"/>
    </location>
</feature>
<dbReference type="GO" id="GO:0033013">
    <property type="term" value="P:tetrapyrrole metabolic process"/>
    <property type="evidence" value="ECO:0007669"/>
    <property type="project" value="UniProtKB-ARBA"/>
</dbReference>
<name>A0A7W7AD97_9SPHN</name>
<dbReference type="Pfam" id="PF03073">
    <property type="entry name" value="TspO_MBR"/>
    <property type="match status" value="1"/>
</dbReference>
<dbReference type="CDD" id="cd15904">
    <property type="entry name" value="TSPO_MBR"/>
    <property type="match status" value="1"/>
</dbReference>
<evidence type="ECO:0000256" key="6">
    <source>
        <dbReference type="SAM" id="Phobius"/>
    </source>
</evidence>
<evidence type="ECO:0000256" key="4">
    <source>
        <dbReference type="ARBA" id="ARBA00022989"/>
    </source>
</evidence>
<proteinExistence type="inferred from homology"/>
<comment type="caution">
    <text evidence="7">The sequence shown here is derived from an EMBL/GenBank/DDBJ whole genome shotgun (WGS) entry which is preliminary data.</text>
</comment>
<dbReference type="FunFam" id="1.20.1260.100:FF:000001">
    <property type="entry name" value="translocator protein 2"/>
    <property type="match status" value="1"/>
</dbReference>
<comment type="similarity">
    <text evidence="2">Belongs to the TspO/BZRP family.</text>
</comment>
<evidence type="ECO:0000313" key="8">
    <source>
        <dbReference type="Proteomes" id="UP000538566"/>
    </source>
</evidence>
<dbReference type="Gene3D" id="1.20.1260.100">
    <property type="entry name" value="TspO/MBR protein"/>
    <property type="match status" value="1"/>
</dbReference>
<keyword evidence="8" id="KW-1185">Reference proteome</keyword>
<accession>A0A7W7AD97</accession>
<dbReference type="PIRSF" id="PIRSF005859">
    <property type="entry name" value="PBR"/>
    <property type="match status" value="1"/>
</dbReference>
<dbReference type="PANTHER" id="PTHR10057:SF0">
    <property type="entry name" value="TRANSLOCATOR PROTEIN"/>
    <property type="match status" value="1"/>
</dbReference>
<gene>
    <name evidence="7" type="ORF">GGR37_002416</name>
</gene>
<keyword evidence="3 6" id="KW-0812">Transmembrane</keyword>
<dbReference type="InterPro" id="IPR004307">
    <property type="entry name" value="TspO_MBR"/>
</dbReference>
<dbReference type="InterPro" id="IPR038330">
    <property type="entry name" value="TspO/MBR-related_sf"/>
</dbReference>
<feature type="transmembrane region" description="Helical" evidence="6">
    <location>
        <begin position="43"/>
        <end position="64"/>
    </location>
</feature>
<reference evidence="7 8" key="1">
    <citation type="submission" date="2020-08" db="EMBL/GenBank/DDBJ databases">
        <title>Genomic Encyclopedia of Type Strains, Phase IV (KMG-IV): sequencing the most valuable type-strain genomes for metagenomic binning, comparative biology and taxonomic classification.</title>
        <authorList>
            <person name="Goeker M."/>
        </authorList>
    </citation>
    <scope>NUCLEOTIDE SEQUENCE [LARGE SCALE GENOMIC DNA]</scope>
    <source>
        <strain evidence="7 8">DSM 17507</strain>
    </source>
</reference>
<evidence type="ECO:0000313" key="7">
    <source>
        <dbReference type="EMBL" id="MBB4614130.1"/>
    </source>
</evidence>
<sequence length="173" mass="19714">MPETHVIVAVVWAVVLGGLGGMLTKIGPWYRDLRKPAWQPPDWLFGPAWTIILGLAAWAMVLSWEGASDDWGRRVIIMLYAANFVFHFLWSPLFFTLKRPDWALVEVVPLWLSVLALCVALRQFSELASWLIVPYLVWVSFAACLNIAIVYLNGPFPTKEIITHESERNLHEV</sequence>
<feature type="transmembrane region" description="Helical" evidence="6">
    <location>
        <begin position="102"/>
        <end position="124"/>
    </location>
</feature>
<dbReference type="AlphaFoldDB" id="A0A7W7AD97"/>
<feature type="transmembrane region" description="Helical" evidence="6">
    <location>
        <begin position="130"/>
        <end position="152"/>
    </location>
</feature>
<comment type="subcellular location">
    <subcellularLocation>
        <location evidence="1">Membrane</location>
        <topology evidence="1">Multi-pass membrane protein</topology>
    </subcellularLocation>
</comment>
<protein>
    <submittedName>
        <fullName evidence="7">Tryptophan-rich sensory protein</fullName>
    </submittedName>
</protein>
<evidence type="ECO:0000256" key="3">
    <source>
        <dbReference type="ARBA" id="ARBA00022692"/>
    </source>
</evidence>
<organism evidence="7 8">
    <name type="scientific">Novosphingobium taihuense</name>
    <dbReference type="NCBI Taxonomy" id="260085"/>
    <lineage>
        <taxon>Bacteria</taxon>
        <taxon>Pseudomonadati</taxon>
        <taxon>Pseudomonadota</taxon>
        <taxon>Alphaproteobacteria</taxon>
        <taxon>Sphingomonadales</taxon>
        <taxon>Sphingomonadaceae</taxon>
        <taxon>Novosphingobium</taxon>
    </lineage>
</organism>